<dbReference type="GO" id="GO:0003700">
    <property type="term" value="F:DNA-binding transcription factor activity"/>
    <property type="evidence" value="ECO:0007669"/>
    <property type="project" value="InterPro"/>
</dbReference>
<dbReference type="InterPro" id="IPR005119">
    <property type="entry name" value="LysR_subst-bd"/>
</dbReference>
<sequence length="313" mass="35539">MELKELNYVTEINECGSISKAAKKLSMAQSSLSHFLKNYEKQIGYEIFIRSNGGLRPTYEGELYLKAADSILNIKKKLSNEIADVSNLKRGKVIFSISSPKAPYLLPQVLPKFKEKYENIDVEIIEADIAYQESLLLHEKVDVALVSLPLANSKLKYDLIFKEEVLLCAHKSFGLNKIAKTAGKTGKPWIDLDEVKDLPFLTFNVSSLIMSEFFDKVKKEYRENLRISNTKNSFNTVLSLVKVGVGTTLMPELYTYKNKDLEYYSIGPEGLYRSLALAYPASGYVSKATKIFSKIIMTSMREENIESRNNYEK</sequence>
<keyword evidence="7" id="KW-1185">Reference proteome</keyword>
<dbReference type="SUPFAM" id="SSF53850">
    <property type="entry name" value="Periplasmic binding protein-like II"/>
    <property type="match status" value="1"/>
</dbReference>
<name>E3H736_ILYPC</name>
<evidence type="ECO:0000313" key="6">
    <source>
        <dbReference type="EMBL" id="ADO81932.1"/>
    </source>
</evidence>
<accession>E3H736</accession>
<dbReference type="SUPFAM" id="SSF46785">
    <property type="entry name" value="Winged helix' DNA-binding domain"/>
    <property type="match status" value="1"/>
</dbReference>
<evidence type="ECO:0000256" key="2">
    <source>
        <dbReference type="ARBA" id="ARBA00023015"/>
    </source>
</evidence>
<proteinExistence type="inferred from homology"/>
<evidence type="ECO:0000256" key="3">
    <source>
        <dbReference type="ARBA" id="ARBA00023125"/>
    </source>
</evidence>
<evidence type="ECO:0000259" key="5">
    <source>
        <dbReference type="PROSITE" id="PS50931"/>
    </source>
</evidence>
<dbReference type="OrthoDB" id="9803735at2"/>
<dbReference type="GO" id="GO:0003677">
    <property type="term" value="F:DNA binding"/>
    <property type="evidence" value="ECO:0007669"/>
    <property type="project" value="UniProtKB-KW"/>
</dbReference>
<reference evidence="6 7" key="1">
    <citation type="journal article" date="2010" name="Stand. Genomic Sci.">
        <title>Complete genome sequence of Ilyobacter polytropus type strain (CuHbu1).</title>
        <authorList>
            <person name="Sikorski J."/>
            <person name="Chertkov O."/>
            <person name="Lapidus A."/>
            <person name="Nolan M."/>
            <person name="Lucas S."/>
            <person name="Del Rio T.G."/>
            <person name="Tice H."/>
            <person name="Cheng J.F."/>
            <person name="Tapia R."/>
            <person name="Han C."/>
            <person name="Goodwin L."/>
            <person name="Pitluck S."/>
            <person name="Liolios K."/>
            <person name="Ivanova N."/>
            <person name="Mavromatis K."/>
            <person name="Mikhailova N."/>
            <person name="Pati A."/>
            <person name="Chen A."/>
            <person name="Palaniappan K."/>
            <person name="Land M."/>
            <person name="Hauser L."/>
            <person name="Chang Y.J."/>
            <person name="Jeffries C.D."/>
            <person name="Brambilla E."/>
            <person name="Yasawong M."/>
            <person name="Rohde M."/>
            <person name="Pukall R."/>
            <person name="Spring S."/>
            <person name="Goker M."/>
            <person name="Woyke T."/>
            <person name="Bristow J."/>
            <person name="Eisen J.A."/>
            <person name="Markowitz V."/>
            <person name="Hugenholtz P."/>
            <person name="Kyrpides N.C."/>
            <person name="Klenk H.P."/>
        </authorList>
    </citation>
    <scope>NUCLEOTIDE SEQUENCE [LARGE SCALE GENOMIC DNA]</scope>
    <source>
        <strain evidence="7">ATCC 51220 / DSM 2926 / LMG 16218 / CuHBu1</strain>
    </source>
</reference>
<dbReference type="EMBL" id="CP002281">
    <property type="protein sequence ID" value="ADO81932.1"/>
    <property type="molecule type" value="Genomic_DNA"/>
</dbReference>
<comment type="similarity">
    <text evidence="1">Belongs to the LysR transcriptional regulatory family.</text>
</comment>
<dbReference type="Proteomes" id="UP000006875">
    <property type="component" value="Chromosome"/>
</dbReference>
<dbReference type="GO" id="GO:0032993">
    <property type="term" value="C:protein-DNA complex"/>
    <property type="evidence" value="ECO:0007669"/>
    <property type="project" value="TreeGrafter"/>
</dbReference>
<keyword evidence="4" id="KW-0804">Transcription</keyword>
<dbReference type="AlphaFoldDB" id="E3H736"/>
<protein>
    <submittedName>
        <fullName evidence="6">Transcriptional regulator, LysR family</fullName>
    </submittedName>
</protein>
<feature type="domain" description="HTH lysR-type" evidence="5">
    <location>
        <begin position="1"/>
        <end position="58"/>
    </location>
</feature>
<dbReference type="Pfam" id="PF03466">
    <property type="entry name" value="LysR_substrate"/>
    <property type="match status" value="1"/>
</dbReference>
<dbReference type="HOGENOM" id="CLU_039613_6_2_0"/>
<dbReference type="eggNOG" id="COG0583">
    <property type="taxonomic scope" value="Bacteria"/>
</dbReference>
<evidence type="ECO:0000313" key="7">
    <source>
        <dbReference type="Proteomes" id="UP000006875"/>
    </source>
</evidence>
<dbReference type="Pfam" id="PF00126">
    <property type="entry name" value="HTH_1"/>
    <property type="match status" value="1"/>
</dbReference>
<dbReference type="RefSeq" id="WP_013386603.1">
    <property type="nucleotide sequence ID" value="NC_014632.1"/>
</dbReference>
<dbReference type="KEGG" id="ipo:Ilyop_0143"/>
<evidence type="ECO:0000256" key="4">
    <source>
        <dbReference type="ARBA" id="ARBA00023163"/>
    </source>
</evidence>
<dbReference type="InterPro" id="IPR036390">
    <property type="entry name" value="WH_DNA-bd_sf"/>
</dbReference>
<dbReference type="PROSITE" id="PS50931">
    <property type="entry name" value="HTH_LYSR"/>
    <property type="match status" value="1"/>
</dbReference>
<keyword evidence="3" id="KW-0238">DNA-binding</keyword>
<dbReference type="Gene3D" id="3.40.190.290">
    <property type="match status" value="1"/>
</dbReference>
<evidence type="ECO:0000256" key="1">
    <source>
        <dbReference type="ARBA" id="ARBA00009437"/>
    </source>
</evidence>
<dbReference type="InterPro" id="IPR036388">
    <property type="entry name" value="WH-like_DNA-bd_sf"/>
</dbReference>
<dbReference type="PANTHER" id="PTHR30346">
    <property type="entry name" value="TRANSCRIPTIONAL DUAL REGULATOR HCAR-RELATED"/>
    <property type="match status" value="1"/>
</dbReference>
<dbReference type="STRING" id="572544.Ilyop_0143"/>
<dbReference type="Gene3D" id="1.10.10.10">
    <property type="entry name" value="Winged helix-like DNA-binding domain superfamily/Winged helix DNA-binding domain"/>
    <property type="match status" value="1"/>
</dbReference>
<dbReference type="PANTHER" id="PTHR30346:SF28">
    <property type="entry name" value="HTH-TYPE TRANSCRIPTIONAL REGULATOR CYNR"/>
    <property type="match status" value="1"/>
</dbReference>
<gene>
    <name evidence="6" type="ordered locus">Ilyop_0143</name>
</gene>
<dbReference type="CDD" id="cd05466">
    <property type="entry name" value="PBP2_LTTR_substrate"/>
    <property type="match status" value="1"/>
</dbReference>
<keyword evidence="2" id="KW-0805">Transcription regulation</keyword>
<organism evidence="6 7">
    <name type="scientific">Ilyobacter polytropus (strain ATCC 51220 / DSM 2926 / LMG 16218 / CuHBu1)</name>
    <dbReference type="NCBI Taxonomy" id="572544"/>
    <lineage>
        <taxon>Bacteria</taxon>
        <taxon>Fusobacteriati</taxon>
        <taxon>Fusobacteriota</taxon>
        <taxon>Fusobacteriia</taxon>
        <taxon>Fusobacteriales</taxon>
        <taxon>Fusobacteriaceae</taxon>
        <taxon>Ilyobacter</taxon>
    </lineage>
</organism>
<dbReference type="InterPro" id="IPR000847">
    <property type="entry name" value="LysR_HTH_N"/>
</dbReference>